<organism evidence="1 2">
    <name type="scientific">Tulasnella calospora MUT 4182</name>
    <dbReference type="NCBI Taxonomy" id="1051891"/>
    <lineage>
        <taxon>Eukaryota</taxon>
        <taxon>Fungi</taxon>
        <taxon>Dikarya</taxon>
        <taxon>Basidiomycota</taxon>
        <taxon>Agaricomycotina</taxon>
        <taxon>Agaricomycetes</taxon>
        <taxon>Cantharellales</taxon>
        <taxon>Tulasnellaceae</taxon>
        <taxon>Tulasnella</taxon>
    </lineage>
</organism>
<dbReference type="EMBL" id="KN823061">
    <property type="protein sequence ID" value="KIO24436.1"/>
    <property type="molecule type" value="Genomic_DNA"/>
</dbReference>
<accession>A0A0C3QES4</accession>
<protein>
    <submittedName>
        <fullName evidence="1">Uncharacterized protein</fullName>
    </submittedName>
</protein>
<gene>
    <name evidence="1" type="ORF">M407DRAFT_244444</name>
</gene>
<keyword evidence="2" id="KW-1185">Reference proteome</keyword>
<dbReference type="HOGENOM" id="CLU_2833028_0_0_1"/>
<name>A0A0C3QES4_9AGAM</name>
<proteinExistence type="predicted"/>
<reference evidence="1 2" key="1">
    <citation type="submission" date="2014-04" db="EMBL/GenBank/DDBJ databases">
        <authorList>
            <consortium name="DOE Joint Genome Institute"/>
            <person name="Kuo A."/>
            <person name="Girlanda M."/>
            <person name="Perotto S."/>
            <person name="Kohler A."/>
            <person name="Nagy L.G."/>
            <person name="Floudas D."/>
            <person name="Copeland A."/>
            <person name="Barry K.W."/>
            <person name="Cichocki N."/>
            <person name="Veneault-Fourrey C."/>
            <person name="LaButti K."/>
            <person name="Lindquist E.A."/>
            <person name="Lipzen A."/>
            <person name="Lundell T."/>
            <person name="Morin E."/>
            <person name="Murat C."/>
            <person name="Sun H."/>
            <person name="Tunlid A."/>
            <person name="Henrissat B."/>
            <person name="Grigoriev I.V."/>
            <person name="Hibbett D.S."/>
            <person name="Martin F."/>
            <person name="Nordberg H.P."/>
            <person name="Cantor M.N."/>
            <person name="Hua S.X."/>
        </authorList>
    </citation>
    <scope>NUCLEOTIDE SEQUENCE [LARGE SCALE GENOMIC DNA]</scope>
    <source>
        <strain evidence="1 2">MUT 4182</strain>
    </source>
</reference>
<sequence length="66" mass="7916">MESLARQWSEMLQAQLTEGRQKGVRRYLSEKVYGADGAEETRRWMEQNCWDKPWKLCSCEYHCAEK</sequence>
<dbReference type="AlphaFoldDB" id="A0A0C3QES4"/>
<evidence type="ECO:0000313" key="2">
    <source>
        <dbReference type="Proteomes" id="UP000054248"/>
    </source>
</evidence>
<dbReference type="Proteomes" id="UP000054248">
    <property type="component" value="Unassembled WGS sequence"/>
</dbReference>
<evidence type="ECO:0000313" key="1">
    <source>
        <dbReference type="EMBL" id="KIO24436.1"/>
    </source>
</evidence>
<reference evidence="2" key="2">
    <citation type="submission" date="2015-01" db="EMBL/GenBank/DDBJ databases">
        <title>Evolutionary Origins and Diversification of the Mycorrhizal Mutualists.</title>
        <authorList>
            <consortium name="DOE Joint Genome Institute"/>
            <consortium name="Mycorrhizal Genomics Consortium"/>
            <person name="Kohler A."/>
            <person name="Kuo A."/>
            <person name="Nagy L.G."/>
            <person name="Floudas D."/>
            <person name="Copeland A."/>
            <person name="Barry K.W."/>
            <person name="Cichocki N."/>
            <person name="Veneault-Fourrey C."/>
            <person name="LaButti K."/>
            <person name="Lindquist E.A."/>
            <person name="Lipzen A."/>
            <person name="Lundell T."/>
            <person name="Morin E."/>
            <person name="Murat C."/>
            <person name="Riley R."/>
            <person name="Ohm R."/>
            <person name="Sun H."/>
            <person name="Tunlid A."/>
            <person name="Henrissat B."/>
            <person name="Grigoriev I.V."/>
            <person name="Hibbett D.S."/>
            <person name="Martin F."/>
        </authorList>
    </citation>
    <scope>NUCLEOTIDE SEQUENCE [LARGE SCALE GENOMIC DNA]</scope>
    <source>
        <strain evidence="2">MUT 4182</strain>
    </source>
</reference>